<evidence type="ECO:0000313" key="16">
    <source>
        <dbReference type="EMBL" id="ORY18284.1"/>
    </source>
</evidence>
<dbReference type="PROSITE" id="PS51273">
    <property type="entry name" value="GATASE_TYPE_1"/>
    <property type="match status" value="1"/>
</dbReference>
<dbReference type="NCBIfam" id="TIGR00566">
    <property type="entry name" value="trpG_papA"/>
    <property type="match status" value="1"/>
</dbReference>
<dbReference type="FunFam" id="3.40.50.880:FF:000031">
    <property type="entry name" value="Multifunctional tryptophan biosynthesis protein"/>
    <property type="match status" value="1"/>
</dbReference>
<dbReference type="EMBL" id="MCOG01000320">
    <property type="protein sequence ID" value="ORY18284.1"/>
    <property type="molecule type" value="Genomic_DNA"/>
</dbReference>
<comment type="catalytic activity">
    <reaction evidence="1">
        <text>1-(2-carboxyphenylamino)-1-deoxy-D-ribulose 5-phosphate + H(+) = (1S,2R)-1-C-(indol-3-yl)glycerol 3-phosphate + CO2 + H2O</text>
        <dbReference type="Rhea" id="RHEA:23476"/>
        <dbReference type="ChEBI" id="CHEBI:15377"/>
        <dbReference type="ChEBI" id="CHEBI:15378"/>
        <dbReference type="ChEBI" id="CHEBI:16526"/>
        <dbReference type="ChEBI" id="CHEBI:58613"/>
        <dbReference type="ChEBI" id="CHEBI:58866"/>
        <dbReference type="EC" id="4.1.1.48"/>
    </reaction>
</comment>
<dbReference type="PROSITE" id="PS00614">
    <property type="entry name" value="IGPS"/>
    <property type="match status" value="1"/>
</dbReference>
<comment type="catalytic activity">
    <reaction evidence="13">
        <text>chorismate + L-glutamine = anthranilate + pyruvate + L-glutamate + H(+)</text>
        <dbReference type="Rhea" id="RHEA:21732"/>
        <dbReference type="ChEBI" id="CHEBI:15361"/>
        <dbReference type="ChEBI" id="CHEBI:15378"/>
        <dbReference type="ChEBI" id="CHEBI:16567"/>
        <dbReference type="ChEBI" id="CHEBI:29748"/>
        <dbReference type="ChEBI" id="CHEBI:29985"/>
        <dbReference type="ChEBI" id="CHEBI:58359"/>
        <dbReference type="EC" id="4.1.3.27"/>
    </reaction>
</comment>
<evidence type="ECO:0000256" key="10">
    <source>
        <dbReference type="ARBA" id="ARBA00023141"/>
    </source>
</evidence>
<evidence type="ECO:0000256" key="12">
    <source>
        <dbReference type="ARBA" id="ARBA00023268"/>
    </source>
</evidence>
<dbReference type="InterPro" id="IPR013798">
    <property type="entry name" value="Indole-3-glycerol_P_synth_dom"/>
</dbReference>
<dbReference type="UniPathway" id="UPA00035">
    <property type="reaction ID" value="UER00040"/>
</dbReference>
<feature type="domain" description="Glutamine amidotransferase" evidence="14">
    <location>
        <begin position="4"/>
        <end position="187"/>
    </location>
</feature>
<dbReference type="GO" id="GO:0005829">
    <property type="term" value="C:cytosol"/>
    <property type="evidence" value="ECO:0007669"/>
    <property type="project" value="TreeGrafter"/>
</dbReference>
<keyword evidence="7" id="KW-0028">Amino-acid biosynthesis</keyword>
<dbReference type="InterPro" id="IPR050472">
    <property type="entry name" value="Anth_synth/Amidotransfase"/>
</dbReference>
<dbReference type="PANTHER" id="PTHR43418">
    <property type="entry name" value="MULTIFUNCTIONAL TRYPTOPHAN BIOSYNTHESIS PROTEIN-RELATED"/>
    <property type="match status" value="1"/>
</dbReference>
<comment type="caution">
    <text evidence="16">The sequence shown here is derived from an EMBL/GenBank/DDBJ whole genome shotgun (WGS) entry which is preliminary data.</text>
</comment>
<dbReference type="OrthoDB" id="524799at2759"/>
<proteinExistence type="predicted"/>
<evidence type="ECO:0000259" key="15">
    <source>
        <dbReference type="Pfam" id="PF00218"/>
    </source>
</evidence>
<reference evidence="16 17" key="1">
    <citation type="submission" date="2016-08" db="EMBL/GenBank/DDBJ databases">
        <title>A Parts List for Fungal Cellulosomes Revealed by Comparative Genomics.</title>
        <authorList>
            <consortium name="DOE Joint Genome Institute"/>
            <person name="Haitjema C.H."/>
            <person name="Gilmore S.P."/>
            <person name="Henske J.K."/>
            <person name="Solomon K.V."/>
            <person name="De Groot R."/>
            <person name="Kuo A."/>
            <person name="Mondo S.J."/>
            <person name="Salamov A.A."/>
            <person name="Labutti K."/>
            <person name="Zhao Z."/>
            <person name="Chiniquy J."/>
            <person name="Barry K."/>
            <person name="Brewer H.M."/>
            <person name="Purvine S.O."/>
            <person name="Wright A.T."/>
            <person name="Boxma B."/>
            <person name="Van Alen T."/>
            <person name="Hackstein J.H."/>
            <person name="Baker S.E."/>
            <person name="Grigoriev I.V."/>
            <person name="O'Malley M.A."/>
        </authorList>
    </citation>
    <scope>NUCLEOTIDE SEQUENCE [LARGE SCALE GENOMIC DNA]</scope>
    <source>
        <strain evidence="16 17">G1</strain>
    </source>
</reference>
<gene>
    <name evidence="16" type="ORF">LY90DRAFT_435669</name>
</gene>
<evidence type="ECO:0000259" key="14">
    <source>
        <dbReference type="Pfam" id="PF00117"/>
    </source>
</evidence>
<dbReference type="InterPro" id="IPR011060">
    <property type="entry name" value="RibuloseP-bd_barrel"/>
</dbReference>
<keyword evidence="12" id="KW-0511">Multifunctional enzyme</keyword>
<dbReference type="PRINTS" id="PR00097">
    <property type="entry name" value="ANTSNTHASEII"/>
</dbReference>
<dbReference type="GO" id="GO:0004425">
    <property type="term" value="F:indole-3-glycerol-phosphate synthase activity"/>
    <property type="evidence" value="ECO:0007669"/>
    <property type="project" value="UniProtKB-EC"/>
</dbReference>
<evidence type="ECO:0000256" key="13">
    <source>
        <dbReference type="ARBA" id="ARBA00047683"/>
    </source>
</evidence>
<evidence type="ECO:0000256" key="9">
    <source>
        <dbReference type="ARBA" id="ARBA00022962"/>
    </source>
</evidence>
<dbReference type="EC" id="4.1.3.27" evidence="4"/>
<evidence type="ECO:0000256" key="7">
    <source>
        <dbReference type="ARBA" id="ARBA00022605"/>
    </source>
</evidence>
<feature type="domain" description="Indole-3-glycerol phosphate synthase" evidence="15">
    <location>
        <begin position="235"/>
        <end position="495"/>
    </location>
</feature>
<dbReference type="PANTHER" id="PTHR43418:SF4">
    <property type="entry name" value="MULTIFUNCTIONAL TRYPTOPHAN BIOSYNTHESIS PROTEIN"/>
    <property type="match status" value="1"/>
</dbReference>
<dbReference type="GO" id="GO:0000162">
    <property type="term" value="P:L-tryptophan biosynthetic process"/>
    <property type="evidence" value="ECO:0007669"/>
    <property type="project" value="UniProtKB-UniPathway"/>
</dbReference>
<keyword evidence="10" id="KW-0057">Aromatic amino acid biosynthesis</keyword>
<dbReference type="InterPro" id="IPR013785">
    <property type="entry name" value="Aldolase_TIM"/>
</dbReference>
<dbReference type="Pfam" id="PF00218">
    <property type="entry name" value="IGPS"/>
    <property type="match status" value="1"/>
</dbReference>
<keyword evidence="8" id="KW-0822">Tryptophan biosynthesis</keyword>
<keyword evidence="17" id="KW-1185">Reference proteome</keyword>
<dbReference type="GO" id="GO:0016740">
    <property type="term" value="F:transferase activity"/>
    <property type="evidence" value="ECO:0007669"/>
    <property type="project" value="UniProtKB-KW"/>
</dbReference>
<evidence type="ECO:0000256" key="11">
    <source>
        <dbReference type="ARBA" id="ARBA00023239"/>
    </source>
</evidence>
<dbReference type="AlphaFoldDB" id="A0A1Y2A739"/>
<comment type="pathway">
    <text evidence="2">Amino-acid biosynthesis; L-tryptophan biosynthesis; L-tryptophan from chorismate: step 4/5.</text>
</comment>
<evidence type="ECO:0000256" key="6">
    <source>
        <dbReference type="ARBA" id="ARBA00018819"/>
    </source>
</evidence>
<dbReference type="GO" id="GO:0004049">
    <property type="term" value="F:anthranilate synthase activity"/>
    <property type="evidence" value="ECO:0007669"/>
    <property type="project" value="UniProtKB-EC"/>
</dbReference>
<dbReference type="Pfam" id="PF00117">
    <property type="entry name" value="GATase"/>
    <property type="match status" value="1"/>
</dbReference>
<accession>A0A1Y2A739</accession>
<dbReference type="SUPFAM" id="SSF52317">
    <property type="entry name" value="Class I glutamine amidotransferase-like"/>
    <property type="match status" value="1"/>
</dbReference>
<evidence type="ECO:0000256" key="8">
    <source>
        <dbReference type="ARBA" id="ARBA00022822"/>
    </source>
</evidence>
<comment type="pathway">
    <text evidence="3">Amino-acid biosynthesis; L-tryptophan biosynthesis; L-tryptophan from chorismate: step 1/5.</text>
</comment>
<evidence type="ECO:0000256" key="2">
    <source>
        <dbReference type="ARBA" id="ARBA00004696"/>
    </source>
</evidence>
<evidence type="ECO:0000256" key="1">
    <source>
        <dbReference type="ARBA" id="ARBA00001633"/>
    </source>
</evidence>
<dbReference type="Gene3D" id="3.40.50.880">
    <property type="match status" value="1"/>
</dbReference>
<dbReference type="InterPro" id="IPR017926">
    <property type="entry name" value="GATASE"/>
</dbReference>
<evidence type="ECO:0000256" key="5">
    <source>
        <dbReference type="ARBA" id="ARBA00012362"/>
    </source>
</evidence>
<keyword evidence="11" id="KW-0456">Lyase</keyword>
<keyword evidence="16" id="KW-0808">Transferase</keyword>
<dbReference type="EC" id="4.1.1.48" evidence="5"/>
<dbReference type="PRINTS" id="PR00096">
    <property type="entry name" value="GATASE"/>
</dbReference>
<dbReference type="SUPFAM" id="SSF51366">
    <property type="entry name" value="Ribulose-phoshate binding barrel"/>
    <property type="match status" value="1"/>
</dbReference>
<dbReference type="InterPro" id="IPR029062">
    <property type="entry name" value="Class_I_gatase-like"/>
</dbReference>
<evidence type="ECO:0000256" key="4">
    <source>
        <dbReference type="ARBA" id="ARBA00012266"/>
    </source>
</evidence>
<dbReference type="CDD" id="cd00331">
    <property type="entry name" value="IGPS"/>
    <property type="match status" value="1"/>
</dbReference>
<evidence type="ECO:0000256" key="3">
    <source>
        <dbReference type="ARBA" id="ARBA00004873"/>
    </source>
</evidence>
<dbReference type="Proteomes" id="UP000193920">
    <property type="component" value="Unassembled WGS sequence"/>
</dbReference>
<keyword evidence="9 16" id="KW-0315">Glutamine amidotransferase</keyword>
<dbReference type="STRING" id="1754190.A0A1Y2A739"/>
<organism evidence="16 17">
    <name type="scientific">Neocallimastix californiae</name>
    <dbReference type="NCBI Taxonomy" id="1754190"/>
    <lineage>
        <taxon>Eukaryota</taxon>
        <taxon>Fungi</taxon>
        <taxon>Fungi incertae sedis</taxon>
        <taxon>Chytridiomycota</taxon>
        <taxon>Chytridiomycota incertae sedis</taxon>
        <taxon>Neocallimastigomycetes</taxon>
        <taxon>Neocallimastigales</taxon>
        <taxon>Neocallimastigaceae</taxon>
        <taxon>Neocallimastix</taxon>
    </lineage>
</organism>
<evidence type="ECO:0000313" key="17">
    <source>
        <dbReference type="Proteomes" id="UP000193920"/>
    </source>
</evidence>
<name>A0A1Y2A739_9FUNG</name>
<protein>
    <recommendedName>
        <fullName evidence="6">Multifunctional tryptophan biosynthesis protein</fullName>
        <ecNumber evidence="5">4.1.1.48</ecNumber>
        <ecNumber evidence="4">4.1.3.27</ecNumber>
    </recommendedName>
</protein>
<dbReference type="InterPro" id="IPR006221">
    <property type="entry name" value="TrpG/PapA_dom"/>
</dbReference>
<sequence length="506" mass="56415">MATLMIDNYDSFTYNIYQYLEQLGAHVVVYRNDKITIEECIALNPRNIVISPGPGHPLNSSGISREVIETFAGKIPILGVCLGEQCMFVHYGGTVTYTGEIVHGKTSSITHDGRGLFKDIPQGIQVTRYHSLSGDPKTLPDCLEITSWTNSRKVMGVRHKEYVMEGVQFHPESIASEAGFRILSNFLKWEGGKWNELRIHDIITSPVISKSSINEASTEIISPSLTKLPDSLSSLQLIVEQRKIDIAKAKCQPGFSPSHLKKTIDLGFVPDTIDIINKNDYLDIAVIAEIKRASPSKGNIDINLHAVEKALQYVSAGINCISVFTESRWFKGSLNDLKEVRNAIDKIPDRPAILQNDFIIDPYQILQSRIYGADAVVLYASLVPKNQLKIMVELAHSLKMKVLMIVLNEEEMKFAASLNIQLIGVNNRDLNTFDINPNKTTSLTKFVPENSILVALSGIRTHEDILVYYRNGAKAVLIGESLIKAHNKTDFIKKLLAVQSTKKRKV</sequence>
<dbReference type="InterPro" id="IPR001468">
    <property type="entry name" value="Indole-3-GlycerolPSynthase_CS"/>
</dbReference>
<dbReference type="Gene3D" id="3.20.20.70">
    <property type="entry name" value="Aldolase class I"/>
    <property type="match status" value="1"/>
</dbReference>
<dbReference type="CDD" id="cd01743">
    <property type="entry name" value="GATase1_Anthranilate_Synthase"/>
    <property type="match status" value="1"/>
</dbReference>